<reference evidence="1 2" key="1">
    <citation type="submission" date="2022-01" db="EMBL/GenBank/DDBJ databases">
        <title>Whole genome-based taxonomy of the Shewanellaceae.</title>
        <authorList>
            <person name="Martin-Rodriguez A.J."/>
        </authorList>
    </citation>
    <scope>NUCLEOTIDE SEQUENCE [LARGE SCALE GENOMIC DNA]</scope>
    <source>
        <strain evidence="1 2">DSM 17177</strain>
    </source>
</reference>
<proteinExistence type="predicted"/>
<sequence length="53" mass="6323">MSKQHGMEMFQKQEPAHLQAMKEVQTLMQNPEAMQAWFDQLKVQFDNLLDEDK</sequence>
<dbReference type="EMBL" id="JAKIKS010000030">
    <property type="protein sequence ID" value="MCL1124749.1"/>
    <property type="molecule type" value="Genomic_DNA"/>
</dbReference>
<gene>
    <name evidence="1" type="ORF">L2764_09765</name>
</gene>
<accession>A0ABT0LB03</accession>
<protein>
    <submittedName>
        <fullName evidence="1">Uncharacterized protein</fullName>
    </submittedName>
</protein>
<name>A0ABT0LB03_9GAMM</name>
<evidence type="ECO:0000313" key="2">
    <source>
        <dbReference type="Proteomes" id="UP001203423"/>
    </source>
</evidence>
<dbReference type="RefSeq" id="WP_248940027.1">
    <property type="nucleotide sequence ID" value="NZ_JAKIKS010000030.1"/>
</dbReference>
<organism evidence="1 2">
    <name type="scientific">Shewanella surugensis</name>
    <dbReference type="NCBI Taxonomy" id="212020"/>
    <lineage>
        <taxon>Bacteria</taxon>
        <taxon>Pseudomonadati</taxon>
        <taxon>Pseudomonadota</taxon>
        <taxon>Gammaproteobacteria</taxon>
        <taxon>Alteromonadales</taxon>
        <taxon>Shewanellaceae</taxon>
        <taxon>Shewanella</taxon>
    </lineage>
</organism>
<comment type="caution">
    <text evidence="1">The sequence shown here is derived from an EMBL/GenBank/DDBJ whole genome shotgun (WGS) entry which is preliminary data.</text>
</comment>
<keyword evidence="2" id="KW-1185">Reference proteome</keyword>
<evidence type="ECO:0000313" key="1">
    <source>
        <dbReference type="EMBL" id="MCL1124749.1"/>
    </source>
</evidence>
<dbReference type="Proteomes" id="UP001203423">
    <property type="component" value="Unassembled WGS sequence"/>
</dbReference>